<dbReference type="PANTHER" id="PTHR45913:SF21">
    <property type="entry name" value="DUF4371 DOMAIN-CONTAINING PROTEIN"/>
    <property type="match status" value="1"/>
</dbReference>
<dbReference type="Proteomes" id="UP000035681">
    <property type="component" value="Unplaced"/>
</dbReference>
<name>A0A0K0EG37_STRER</name>
<organism evidence="2">
    <name type="scientific">Strongyloides stercoralis</name>
    <name type="common">Threadworm</name>
    <dbReference type="NCBI Taxonomy" id="6248"/>
    <lineage>
        <taxon>Eukaryota</taxon>
        <taxon>Metazoa</taxon>
        <taxon>Ecdysozoa</taxon>
        <taxon>Nematoda</taxon>
        <taxon>Chromadorea</taxon>
        <taxon>Rhabditida</taxon>
        <taxon>Tylenchina</taxon>
        <taxon>Panagrolaimomorpha</taxon>
        <taxon>Strongyloidoidea</taxon>
        <taxon>Strongyloididae</taxon>
        <taxon>Strongyloides</taxon>
    </lineage>
</organism>
<evidence type="ECO:0000313" key="2">
    <source>
        <dbReference type="WBParaSite" id="SSTP_0000844400.1"/>
    </source>
</evidence>
<dbReference type="AlphaFoldDB" id="A0A0K0EG37"/>
<proteinExistence type="predicted"/>
<evidence type="ECO:0000313" key="1">
    <source>
        <dbReference type="Proteomes" id="UP000035681"/>
    </source>
</evidence>
<dbReference type="PANTHER" id="PTHR45913">
    <property type="entry name" value="EPM2A-INTERACTING PROTEIN 1"/>
    <property type="match status" value="1"/>
</dbReference>
<dbReference type="WBParaSite" id="TCONS_00014018.p1">
    <property type="protein sequence ID" value="TCONS_00014018.p1"/>
    <property type="gene ID" value="XLOC_009165"/>
</dbReference>
<dbReference type="WBParaSite" id="SSTP_0000844400.1">
    <property type="protein sequence ID" value="SSTP_0000844400.1"/>
    <property type="gene ID" value="SSTP_0000844400"/>
</dbReference>
<evidence type="ECO:0000313" key="3">
    <source>
        <dbReference type="WBParaSite" id="TCONS_00014018.p1"/>
    </source>
</evidence>
<keyword evidence="1" id="KW-1185">Reference proteome</keyword>
<protein>
    <submittedName>
        <fullName evidence="2 3">DUF4371 domain-containing protein</fullName>
    </submittedName>
</protein>
<accession>A0A0K0EG37</accession>
<reference evidence="2" key="1">
    <citation type="submission" date="2015-08" db="UniProtKB">
        <authorList>
            <consortium name="WormBaseParasite"/>
        </authorList>
    </citation>
    <scope>IDENTIFICATION</scope>
</reference>
<sequence>MKLFADGEMIKECLTAVAEIAFPDKLNIISNISLSRFTIARRIKDLSKNIETTFREHITKFEYCSLALDESYNISDTAQLAIFLRGIDTTFNITEELCSLIPMQGTTTGKDLYDKLKSVLENLSIFLEKIIGISADGARAMSSMEVGVLGRLFQDINKVTERKYSLTIE</sequence>
<dbReference type="STRING" id="6248.A0A0K0EG37"/>